<dbReference type="EMBL" id="JRPK02000033">
    <property type="protein sequence ID" value="TLD96433.1"/>
    <property type="molecule type" value="Genomic_DNA"/>
</dbReference>
<dbReference type="PROSITE" id="PS51257">
    <property type="entry name" value="PROKAR_LIPOPROTEIN"/>
    <property type="match status" value="1"/>
</dbReference>
<gene>
    <name evidence="2" type="ORF">LS80_008310</name>
</gene>
<protein>
    <recommendedName>
        <fullName evidence="4">Lipoprotein</fullName>
    </recommendedName>
</protein>
<keyword evidence="1" id="KW-0812">Transmembrane</keyword>
<name>A0A4U8T9U1_9HELI</name>
<proteinExistence type="predicted"/>
<reference evidence="2 3" key="1">
    <citation type="journal article" date="2014" name="Genome Announc.">
        <title>Draft genome sequences of eight enterohepatic helicobacter species isolated from both laboratory and wild rodents.</title>
        <authorList>
            <person name="Sheh A."/>
            <person name="Shen Z."/>
            <person name="Fox J.G."/>
        </authorList>
    </citation>
    <scope>NUCLEOTIDE SEQUENCE [LARGE SCALE GENOMIC DNA]</scope>
    <source>
        <strain evidence="2 3">ATCC 49310</strain>
    </source>
</reference>
<accession>A0A4U8T9U1</accession>
<sequence length="142" mass="17240">MPTIKQYFTLKKITLFLTILLPIFFILFLAGGCSFKYMDWQYYKFKELCNTKAKRSIIDKELYEKSELNEFYSTNPPNEKVQNRITKMYFKNIHKLSNKVFYEYETYFYDNYGIFLKGDEGRGWYIDFSEVLDCKPKISYKN</sequence>
<organism evidence="2 3">
    <name type="scientific">Helicobacter trogontum</name>
    <dbReference type="NCBI Taxonomy" id="50960"/>
    <lineage>
        <taxon>Bacteria</taxon>
        <taxon>Pseudomonadati</taxon>
        <taxon>Campylobacterota</taxon>
        <taxon>Epsilonproteobacteria</taxon>
        <taxon>Campylobacterales</taxon>
        <taxon>Helicobacteraceae</taxon>
        <taxon>Helicobacter</taxon>
    </lineage>
</organism>
<evidence type="ECO:0000313" key="2">
    <source>
        <dbReference type="EMBL" id="TLD96433.1"/>
    </source>
</evidence>
<dbReference type="AlphaFoldDB" id="A0A4U8T9U1"/>
<comment type="caution">
    <text evidence="2">The sequence shown here is derived from an EMBL/GenBank/DDBJ whole genome shotgun (WGS) entry which is preliminary data.</text>
</comment>
<keyword evidence="1" id="KW-0472">Membrane</keyword>
<dbReference type="RefSeq" id="WP_034323124.1">
    <property type="nucleotide sequence ID" value="NZ_FZNF01000037.1"/>
</dbReference>
<evidence type="ECO:0008006" key="4">
    <source>
        <dbReference type="Google" id="ProtNLM"/>
    </source>
</evidence>
<keyword evidence="1" id="KW-1133">Transmembrane helix</keyword>
<evidence type="ECO:0000313" key="3">
    <source>
        <dbReference type="Proteomes" id="UP000029861"/>
    </source>
</evidence>
<feature type="transmembrane region" description="Helical" evidence="1">
    <location>
        <begin position="13"/>
        <end position="35"/>
    </location>
</feature>
<dbReference type="Proteomes" id="UP000029861">
    <property type="component" value="Unassembled WGS sequence"/>
</dbReference>
<evidence type="ECO:0000256" key="1">
    <source>
        <dbReference type="SAM" id="Phobius"/>
    </source>
</evidence>